<dbReference type="Gene3D" id="3.10.100.10">
    <property type="entry name" value="Mannose-Binding Protein A, subunit A"/>
    <property type="match status" value="5"/>
</dbReference>
<feature type="domain" description="Pentraxin (PTX)" evidence="6">
    <location>
        <begin position="502"/>
        <end position="713"/>
    </location>
</feature>
<comment type="caution">
    <text evidence="4">Lacks conserved residue(s) required for the propagation of feature annotation.</text>
</comment>
<dbReference type="InterPro" id="IPR001304">
    <property type="entry name" value="C-type_lectin-like"/>
</dbReference>
<dbReference type="SUPFAM" id="SSF56436">
    <property type="entry name" value="C-type lectin-like"/>
    <property type="match status" value="5"/>
</dbReference>
<evidence type="ECO:0000256" key="4">
    <source>
        <dbReference type="PROSITE-ProRule" id="PRU01172"/>
    </source>
</evidence>
<feature type="domain" description="C-type lectin" evidence="5">
    <location>
        <begin position="1432"/>
        <end position="1547"/>
    </location>
</feature>
<dbReference type="InterPro" id="IPR018378">
    <property type="entry name" value="C-type_lectin_CS"/>
</dbReference>
<comment type="subcellular location">
    <subcellularLocation>
        <location evidence="1">Secreted</location>
    </subcellularLocation>
</comment>
<evidence type="ECO:0000313" key="8">
    <source>
        <dbReference type="Proteomes" id="UP001474421"/>
    </source>
</evidence>
<dbReference type="SMART" id="SM00034">
    <property type="entry name" value="CLECT"/>
    <property type="match status" value="5"/>
</dbReference>
<dbReference type="PROSITE" id="PS00615">
    <property type="entry name" value="C_TYPE_LECTIN_1"/>
    <property type="match status" value="2"/>
</dbReference>
<evidence type="ECO:0000313" key="7">
    <source>
        <dbReference type="EMBL" id="KAK9392210.1"/>
    </source>
</evidence>
<dbReference type="PROSITE" id="PS50041">
    <property type="entry name" value="C_TYPE_LECTIN_2"/>
    <property type="match status" value="5"/>
</dbReference>
<evidence type="ECO:0000256" key="1">
    <source>
        <dbReference type="ARBA" id="ARBA00004613"/>
    </source>
</evidence>
<dbReference type="SMART" id="SM00159">
    <property type="entry name" value="PTX"/>
    <property type="match status" value="1"/>
</dbReference>
<dbReference type="CDD" id="cd00037">
    <property type="entry name" value="CLECT"/>
    <property type="match status" value="4"/>
</dbReference>
<protein>
    <submittedName>
        <fullName evidence="7">Uncharacterized protein</fullName>
    </submittedName>
</protein>
<dbReference type="Proteomes" id="UP001474421">
    <property type="component" value="Unassembled WGS sequence"/>
</dbReference>
<dbReference type="SUPFAM" id="SSF49899">
    <property type="entry name" value="Concanavalin A-like lectins/glucanases"/>
    <property type="match status" value="1"/>
</dbReference>
<dbReference type="InterPro" id="IPR016186">
    <property type="entry name" value="C-type_lectin-like/link_sf"/>
</dbReference>
<feature type="domain" description="C-type lectin" evidence="5">
    <location>
        <begin position="110"/>
        <end position="227"/>
    </location>
</feature>
<dbReference type="InterPro" id="IPR016187">
    <property type="entry name" value="CTDL_fold"/>
</dbReference>
<keyword evidence="3" id="KW-1015">Disulfide bond</keyword>
<dbReference type="Pfam" id="PF00059">
    <property type="entry name" value="Lectin_C"/>
    <property type="match status" value="5"/>
</dbReference>
<dbReference type="SUPFAM" id="SSF50370">
    <property type="entry name" value="Ricin B-like lectins"/>
    <property type="match status" value="1"/>
</dbReference>
<proteinExistence type="predicted"/>
<dbReference type="PROSITE" id="PS51828">
    <property type="entry name" value="PTX_2"/>
    <property type="match status" value="1"/>
</dbReference>
<dbReference type="InterPro" id="IPR050111">
    <property type="entry name" value="C-type_lectin/snaclec_domain"/>
</dbReference>
<gene>
    <name evidence="7" type="ORF">NXF25_017054</name>
</gene>
<evidence type="ECO:0000256" key="2">
    <source>
        <dbReference type="ARBA" id="ARBA00022525"/>
    </source>
</evidence>
<dbReference type="InterPro" id="IPR001759">
    <property type="entry name" value="PTX_dom"/>
</dbReference>
<feature type="domain" description="C-type lectin" evidence="5">
    <location>
        <begin position="243"/>
        <end position="354"/>
    </location>
</feature>
<name>A0AAW1AQI2_CROAD</name>
<dbReference type="Pfam" id="PF13385">
    <property type="entry name" value="Laminin_G_3"/>
    <property type="match status" value="1"/>
</dbReference>
<sequence>MLWLSDPWVEGPRDAQGCPPSEGAQLLGRTPCPLLHSGVGWGVSSPTQTLVLLLLAGVPVGLCYRISGQLSRPVDMGGAESHWQVAWGPLALLFISSGQGWCPPKWIPYRDEFCFYLPAAPALSWKEARIFCQDQKADLVVIKDYSKQTFLRDLTEGARGHASYFWIGLAWREAQLTWVDGTPISQSWYSHWLQGHPGKEHCVQLVGIYTAQWRDWDCETSTSFICEKPIKDAFSSITRKVRFRSHCYAFHFPSLREQRSWREAQSFCQKLGGNLAIIHEEEENTFLSSAFPEDGWHLWIGLRLGALWKWSDASAPTYLRWHSAPTTGQDQCVALSLRPLDSRQHGTWKARPCQVRPTAEYVGFICQLQYDSCGPPEPVWFLLPGGMGPYATADVTFSLPGRATFSLALTCFHPNGTLFLIIFEYNATHIHGSIFSEHGRFLVHKNYPHAPFPSGLNTWSFISYPDGFACFFNHQEHFRLSDSQEVFLANISSLQISGATVVNASLEYPLSSDLRFPYGSSLQLEDAIHRYLGNFTLGLWIRSSFLDSPRMCAVSYSLKRQQQAEFALFLLSPSGLEFYAKGALLFSGTRVLLLDGSWHHLAVSVSNTPGVAPVEVFVDGETWQPELTESGGFLWKGLSLGGRLSLGQLEGGTSFYAGDLSEMNLWDRALSEFSVKQLAALRNRWKFPGNVVSWSQLVAKKPPSVQISPPSEEPARPFVWLGLLRLREKEAWVLCTDPERPVLHIQPLLGPCARRALWGLQLNGRLRNVADPPACLLVTSGGSSVLSSWDCSADPRSSFRLLPDMRLQSLHSGLCLFQEAANATLYLGKCTTRALSFLLDQDVHCPRSRGWRPWKDKCLFFVLDAALEWSQAQRFCQRFHGGSLLSLNSPQDLMWLQGQVPRSLWTGLHSRGRDLWSWLDGSQFNQALRRFVFSLKPSGTAVCMLALASGFLKAEPCHRPHRWICQAPRRSDLYVTFPGTSFVGAKAAEVSFRSLQDAQQQCSALGEGCQVVVSTAAGHHLMVGRRFVSLEDPGAAAAVHVKARCSPGYSGQDCQSMCPRCVPSLSCNPLTGLCDGFLYYREAPALVASLKCLPPEVWVFERGSCWSYERYSSRAEAKAVCKRYLGSTVRKVPPLSKIPAGPSADGSRGFQQPGGSLWACQRDEDVKLPSFREKLLISHRDAAPEQRHASLREAEDACYLQKEGCTGLLSLKGAHYTLAGTVLVDSPGSGALLSLKAACSPGFCGKRCQGRCSPCLSTRTCNPLTGQCDGSLRCVHRFTPSCLHGLVHSRCPRGPGWWFWGGHCYYVEEQDSKSWQEAKAACQAYGENVAFLVLNSAKEKAWVAAMVQRASWTGLSDADGDGEWRWEGGQADSLSPPWFPGVPLVTGGCLAIRPGGDPDVAASTCSHLRPWVCEGLWATRSSCPAEPGWSYWNGSCYFWDSSSVVAWPEAQEACWRFRKTELLYLTSLQEMDWVRSHFQGAFWTGLNDREEESVFRWTALEPLTKQVAQHLRDDVGNGGRKDCVWFDSATGLLRDASCGEERPFLCKSPEATEWFDQWTGYGVAGEPSLLYPSAETLEGAKRECLLERPVCVAVLETRSGFYLLSSKDEAIPKADSVLHVWTICAEGFSGLACQKSSAGAARPACDCSGTFETTAEKVCGVPVQTCVEDCQQMTPWTNCSLCIPVCTEASLSFLDREEFGLITMIQFKASHSLNLTAEDERDRAVSSKVIYDDAKYP</sequence>
<keyword evidence="8" id="KW-1185">Reference proteome</keyword>
<dbReference type="EMBL" id="JAOTOJ010000016">
    <property type="protein sequence ID" value="KAK9392210.1"/>
    <property type="molecule type" value="Genomic_DNA"/>
</dbReference>
<feature type="domain" description="C-type lectin" evidence="5">
    <location>
        <begin position="854"/>
        <end position="966"/>
    </location>
</feature>
<dbReference type="PANTHER" id="PTHR22803">
    <property type="entry name" value="MANNOSE, PHOSPHOLIPASE, LECTIN RECEPTOR RELATED"/>
    <property type="match status" value="1"/>
</dbReference>
<dbReference type="GO" id="GO:0005576">
    <property type="term" value="C:extracellular region"/>
    <property type="evidence" value="ECO:0007669"/>
    <property type="project" value="UniProtKB-SubCell"/>
</dbReference>
<evidence type="ECO:0000259" key="6">
    <source>
        <dbReference type="PROSITE" id="PS51828"/>
    </source>
</evidence>
<comment type="caution">
    <text evidence="7">The sequence shown here is derived from an EMBL/GenBank/DDBJ whole genome shotgun (WGS) entry which is preliminary data.</text>
</comment>
<keyword evidence="2" id="KW-0964">Secreted</keyword>
<dbReference type="Gene3D" id="2.60.120.200">
    <property type="match status" value="1"/>
</dbReference>
<reference evidence="7 8" key="1">
    <citation type="journal article" date="2024" name="Proc. Natl. Acad. Sci. U.S.A.">
        <title>The genetic regulatory architecture and epigenomic basis for age-related changes in rattlesnake venom.</title>
        <authorList>
            <person name="Hogan M.P."/>
            <person name="Holding M.L."/>
            <person name="Nystrom G.S."/>
            <person name="Colston T.J."/>
            <person name="Bartlett D.A."/>
            <person name="Mason A.J."/>
            <person name="Ellsworth S.A."/>
            <person name="Rautsaw R.M."/>
            <person name="Lawrence K.C."/>
            <person name="Strickland J.L."/>
            <person name="He B."/>
            <person name="Fraser P."/>
            <person name="Margres M.J."/>
            <person name="Gilbert D.M."/>
            <person name="Gibbs H.L."/>
            <person name="Parkinson C.L."/>
            <person name="Rokyta D.R."/>
        </authorList>
    </citation>
    <scope>NUCLEOTIDE SEQUENCE [LARGE SCALE GENOMIC DNA]</scope>
    <source>
        <strain evidence="7">DRR0105</strain>
    </source>
</reference>
<evidence type="ECO:0000256" key="3">
    <source>
        <dbReference type="ARBA" id="ARBA00023157"/>
    </source>
</evidence>
<dbReference type="InterPro" id="IPR035992">
    <property type="entry name" value="Ricin_B-like_lectins"/>
</dbReference>
<accession>A0AAW1AQI2</accession>
<feature type="domain" description="C-type lectin" evidence="5">
    <location>
        <begin position="1300"/>
        <end position="1414"/>
    </location>
</feature>
<dbReference type="InterPro" id="IPR013320">
    <property type="entry name" value="ConA-like_dom_sf"/>
</dbReference>
<organism evidence="7 8">
    <name type="scientific">Crotalus adamanteus</name>
    <name type="common">Eastern diamondback rattlesnake</name>
    <dbReference type="NCBI Taxonomy" id="8729"/>
    <lineage>
        <taxon>Eukaryota</taxon>
        <taxon>Metazoa</taxon>
        <taxon>Chordata</taxon>
        <taxon>Craniata</taxon>
        <taxon>Vertebrata</taxon>
        <taxon>Euteleostomi</taxon>
        <taxon>Lepidosauria</taxon>
        <taxon>Squamata</taxon>
        <taxon>Bifurcata</taxon>
        <taxon>Unidentata</taxon>
        <taxon>Episquamata</taxon>
        <taxon>Toxicofera</taxon>
        <taxon>Serpentes</taxon>
        <taxon>Colubroidea</taxon>
        <taxon>Viperidae</taxon>
        <taxon>Crotalinae</taxon>
        <taxon>Crotalus</taxon>
    </lineage>
</organism>
<evidence type="ECO:0000259" key="5">
    <source>
        <dbReference type="PROSITE" id="PS50041"/>
    </source>
</evidence>